<dbReference type="CDD" id="cd13399">
    <property type="entry name" value="Slt35-like"/>
    <property type="match status" value="1"/>
</dbReference>
<protein>
    <submittedName>
        <fullName evidence="3">Lytic murein transglycosylase B</fullName>
    </submittedName>
</protein>
<dbReference type="PANTHER" id="PTHR30163:SF9">
    <property type="entry name" value="MEMBRANE-BOUND LYTIC MUREIN TRANSGLYCOSYLASE B"/>
    <property type="match status" value="1"/>
</dbReference>
<organism evidence="3 4">
    <name type="scientific">Halomonas piscis</name>
    <dbReference type="NCBI Taxonomy" id="3031727"/>
    <lineage>
        <taxon>Bacteria</taxon>
        <taxon>Pseudomonadati</taxon>
        <taxon>Pseudomonadota</taxon>
        <taxon>Gammaproteobacteria</taxon>
        <taxon>Oceanospirillales</taxon>
        <taxon>Halomonadaceae</taxon>
        <taxon>Halomonas</taxon>
    </lineage>
</organism>
<dbReference type="InterPro" id="IPR031304">
    <property type="entry name" value="SLT_2"/>
</dbReference>
<dbReference type="RefSeq" id="WP_311882254.1">
    <property type="nucleotide sequence ID" value="NZ_CP119391.1"/>
</dbReference>
<feature type="signal peptide" evidence="1">
    <location>
        <begin position="1"/>
        <end position="29"/>
    </location>
</feature>
<dbReference type="Gene3D" id="1.10.530.10">
    <property type="match status" value="1"/>
</dbReference>
<evidence type="ECO:0000256" key="1">
    <source>
        <dbReference type="SAM" id="SignalP"/>
    </source>
</evidence>
<dbReference type="Gene3D" id="1.10.8.350">
    <property type="entry name" value="Bacterial muramidase"/>
    <property type="match status" value="1"/>
</dbReference>
<gene>
    <name evidence="3" type="primary">mltB</name>
    <name evidence="3" type="ORF">P1P91_09645</name>
</gene>
<dbReference type="Proteomes" id="UP001301869">
    <property type="component" value="Chromosome"/>
</dbReference>
<dbReference type="PANTHER" id="PTHR30163">
    <property type="entry name" value="MEMBRANE-BOUND LYTIC MUREIN TRANSGLYCOSYLASE B"/>
    <property type="match status" value="1"/>
</dbReference>
<accession>A0ABY9YW88</accession>
<keyword evidence="4" id="KW-1185">Reference proteome</keyword>
<dbReference type="Pfam" id="PF13406">
    <property type="entry name" value="SLT_2"/>
    <property type="match status" value="1"/>
</dbReference>
<reference evidence="3 4" key="1">
    <citation type="submission" date="2023-03" db="EMBL/GenBank/DDBJ databases">
        <title>Halomonas sp. nov., isolated from Korean tranditional fermented seafood 'Jeotgal'.</title>
        <authorList>
            <person name="Kim B."/>
            <person name="Shin N.-R."/>
        </authorList>
    </citation>
    <scope>NUCLEOTIDE SEQUENCE [LARGE SCALE GENOMIC DNA]</scope>
    <source>
        <strain evidence="3 4">SG2L-4</strain>
    </source>
</reference>
<evidence type="ECO:0000313" key="3">
    <source>
        <dbReference type="EMBL" id="WNK19139.1"/>
    </source>
</evidence>
<keyword evidence="1" id="KW-0732">Signal</keyword>
<evidence type="ECO:0000259" key="2">
    <source>
        <dbReference type="Pfam" id="PF13406"/>
    </source>
</evidence>
<feature type="domain" description="Transglycosylase SLT" evidence="2">
    <location>
        <begin position="42"/>
        <end position="338"/>
    </location>
</feature>
<dbReference type="SUPFAM" id="SSF53955">
    <property type="entry name" value="Lysozyme-like"/>
    <property type="match status" value="1"/>
</dbReference>
<dbReference type="InterPro" id="IPR011757">
    <property type="entry name" value="Lytic_transglycosylase_MltB"/>
</dbReference>
<feature type="chain" id="PRO_5045702195" evidence="1">
    <location>
        <begin position="30"/>
        <end position="354"/>
    </location>
</feature>
<dbReference type="NCBIfam" id="TIGR02282">
    <property type="entry name" value="MltB"/>
    <property type="match status" value="1"/>
</dbReference>
<evidence type="ECO:0000313" key="4">
    <source>
        <dbReference type="Proteomes" id="UP001301869"/>
    </source>
</evidence>
<name>A0ABY9YW88_9GAMM</name>
<dbReference type="EMBL" id="CP119391">
    <property type="protein sequence ID" value="WNK19139.1"/>
    <property type="molecule type" value="Genomic_DNA"/>
</dbReference>
<dbReference type="InterPro" id="IPR023346">
    <property type="entry name" value="Lysozyme-like_dom_sf"/>
</dbReference>
<sequence length="354" mass="38479">MLEKASRPPWLVSALLTLGLLAAAPSVAAAPDFDPEEPGSAAAALVDELSAEGLPRDFLVTALARANASEEVLDAMSGAVERHLAWPEYRAIFFTAERIEQGVTFMERHREALERARATYGVPPEVITAIIGVETYYGRHKGDHRVLDSLATLAFEHPERGDFFRGELAAFLRLAYEQDMEPQSLLGSYAGAMGYPQFIPTSYDAYAIDFDGDGQRDLWHNPVDAIGSVANYFAEHGWRRGEAVYQPALGPEAPPDALALNRTSPPDTTLGEAVSAGVYPLGRTLESLIDDAESPVVPLRLAAETGPPTYRLGGYNFYVIMRYNHSHLYAMAVAELARAIAADAQSSHQDEDSA</sequence>
<dbReference type="InterPro" id="IPR043426">
    <property type="entry name" value="MltB-like"/>
</dbReference>
<proteinExistence type="predicted"/>